<evidence type="ECO:0000256" key="2">
    <source>
        <dbReference type="ARBA" id="ARBA00012513"/>
    </source>
</evidence>
<comment type="caution">
    <text evidence="21">The sequence shown here is derived from an EMBL/GenBank/DDBJ whole genome shotgun (WGS) entry which is preliminary data.</text>
</comment>
<dbReference type="InterPro" id="IPR019494">
    <property type="entry name" value="FIST_C"/>
</dbReference>
<dbReference type="SMART" id="SM01204">
    <property type="entry name" value="FIST_C"/>
    <property type="match status" value="1"/>
</dbReference>
<dbReference type="Pfam" id="PF07714">
    <property type="entry name" value="PK_Tyr_Ser-Thr"/>
    <property type="match status" value="1"/>
</dbReference>
<keyword evidence="13" id="KW-1015">Disulfide bond</keyword>
<dbReference type="FunFam" id="3.30.200.20:FF:000468">
    <property type="entry name" value="LysM receptor kinase 2"/>
    <property type="match status" value="1"/>
</dbReference>
<evidence type="ECO:0000256" key="8">
    <source>
        <dbReference type="ARBA" id="ARBA00022741"/>
    </source>
</evidence>
<dbReference type="GO" id="GO:0005524">
    <property type="term" value="F:ATP binding"/>
    <property type="evidence" value="ECO:0007669"/>
    <property type="project" value="UniProtKB-UniRule"/>
</dbReference>
<organism evidence="21 22">
    <name type="scientific">Dovyalis caffra</name>
    <dbReference type="NCBI Taxonomy" id="77055"/>
    <lineage>
        <taxon>Eukaryota</taxon>
        <taxon>Viridiplantae</taxon>
        <taxon>Streptophyta</taxon>
        <taxon>Embryophyta</taxon>
        <taxon>Tracheophyta</taxon>
        <taxon>Spermatophyta</taxon>
        <taxon>Magnoliopsida</taxon>
        <taxon>eudicotyledons</taxon>
        <taxon>Gunneridae</taxon>
        <taxon>Pentapetalae</taxon>
        <taxon>rosids</taxon>
        <taxon>fabids</taxon>
        <taxon>Malpighiales</taxon>
        <taxon>Salicaceae</taxon>
        <taxon>Flacourtieae</taxon>
        <taxon>Dovyalis</taxon>
    </lineage>
</organism>
<keyword evidence="15" id="KW-0325">Glycoprotein</keyword>
<name>A0AAV1SJ23_9ROSI</name>
<dbReference type="GO" id="GO:0009617">
    <property type="term" value="P:response to bacterium"/>
    <property type="evidence" value="ECO:0007669"/>
    <property type="project" value="UniProtKB-ARBA"/>
</dbReference>
<comment type="catalytic activity">
    <reaction evidence="17">
        <text>L-seryl-[protein] + ATP = O-phospho-L-seryl-[protein] + ADP + H(+)</text>
        <dbReference type="Rhea" id="RHEA:17989"/>
        <dbReference type="Rhea" id="RHEA-COMP:9863"/>
        <dbReference type="Rhea" id="RHEA-COMP:11604"/>
        <dbReference type="ChEBI" id="CHEBI:15378"/>
        <dbReference type="ChEBI" id="CHEBI:29999"/>
        <dbReference type="ChEBI" id="CHEBI:30616"/>
        <dbReference type="ChEBI" id="CHEBI:83421"/>
        <dbReference type="ChEBI" id="CHEBI:456216"/>
        <dbReference type="EC" id="2.7.11.1"/>
    </reaction>
</comment>
<dbReference type="Proteomes" id="UP001314170">
    <property type="component" value="Unassembled WGS sequence"/>
</dbReference>
<keyword evidence="7" id="KW-0732">Signal</keyword>
<keyword evidence="11 19" id="KW-1133">Transmembrane helix</keyword>
<dbReference type="PROSITE" id="PS00108">
    <property type="entry name" value="PROTEIN_KINASE_ST"/>
    <property type="match status" value="1"/>
</dbReference>
<dbReference type="InterPro" id="IPR011009">
    <property type="entry name" value="Kinase-like_dom_sf"/>
</dbReference>
<dbReference type="PROSITE" id="PS50011">
    <property type="entry name" value="PROTEIN_KINASE_DOM"/>
    <property type="match status" value="1"/>
</dbReference>
<evidence type="ECO:0000313" key="22">
    <source>
        <dbReference type="Proteomes" id="UP001314170"/>
    </source>
</evidence>
<dbReference type="InterPro" id="IPR057097">
    <property type="entry name" value="LysM_RLK3/10"/>
</dbReference>
<keyword evidence="6 19" id="KW-0812">Transmembrane</keyword>
<dbReference type="Gene3D" id="1.10.510.10">
    <property type="entry name" value="Transferase(Phosphotransferase) domain 1"/>
    <property type="match status" value="1"/>
</dbReference>
<evidence type="ECO:0000256" key="5">
    <source>
        <dbReference type="ARBA" id="ARBA00022679"/>
    </source>
</evidence>
<dbReference type="SUPFAM" id="SSF56112">
    <property type="entry name" value="Protein kinase-like (PK-like)"/>
    <property type="match status" value="1"/>
</dbReference>
<dbReference type="PROSITE" id="PS00107">
    <property type="entry name" value="PROTEIN_KINASE_ATP"/>
    <property type="match status" value="1"/>
</dbReference>
<evidence type="ECO:0000256" key="1">
    <source>
        <dbReference type="ARBA" id="ARBA00004162"/>
    </source>
</evidence>
<dbReference type="GO" id="GO:0019199">
    <property type="term" value="F:transmembrane receptor protein kinase activity"/>
    <property type="evidence" value="ECO:0007669"/>
    <property type="project" value="InterPro"/>
</dbReference>
<evidence type="ECO:0000256" key="9">
    <source>
        <dbReference type="ARBA" id="ARBA00022777"/>
    </source>
</evidence>
<evidence type="ECO:0000256" key="14">
    <source>
        <dbReference type="ARBA" id="ARBA00023170"/>
    </source>
</evidence>
<evidence type="ECO:0000313" key="21">
    <source>
        <dbReference type="EMBL" id="CAK7351491.1"/>
    </source>
</evidence>
<dbReference type="InterPro" id="IPR044812">
    <property type="entry name" value="CERK1/LYK3-like"/>
</dbReference>
<keyword evidence="12 19" id="KW-0472">Membrane</keyword>
<dbReference type="GO" id="GO:0004674">
    <property type="term" value="F:protein serine/threonine kinase activity"/>
    <property type="evidence" value="ECO:0007669"/>
    <property type="project" value="UniProtKB-KW"/>
</dbReference>
<dbReference type="PANTHER" id="PTHR46204">
    <property type="entry name" value="CHITIN ELICITOR RECEPTOR KINASE 1-RELATED"/>
    <property type="match status" value="1"/>
</dbReference>
<evidence type="ECO:0000256" key="3">
    <source>
        <dbReference type="ARBA" id="ARBA00022475"/>
    </source>
</evidence>
<feature type="binding site" evidence="18">
    <location>
        <position position="764"/>
    </location>
    <ligand>
        <name>ATP</name>
        <dbReference type="ChEBI" id="CHEBI:30616"/>
    </ligand>
</feature>
<keyword evidence="5" id="KW-0808">Transferase</keyword>
<gene>
    <name evidence="21" type="ORF">DCAF_LOCUS23880</name>
</gene>
<evidence type="ECO:0000256" key="15">
    <source>
        <dbReference type="ARBA" id="ARBA00023180"/>
    </source>
</evidence>
<dbReference type="CDD" id="cd14066">
    <property type="entry name" value="STKc_IRAK"/>
    <property type="match status" value="1"/>
</dbReference>
<evidence type="ECO:0000256" key="10">
    <source>
        <dbReference type="ARBA" id="ARBA00022840"/>
    </source>
</evidence>
<dbReference type="InterPro" id="IPR036047">
    <property type="entry name" value="F-box-like_dom_sf"/>
</dbReference>
<dbReference type="AlphaFoldDB" id="A0AAV1SJ23"/>
<dbReference type="GO" id="GO:0005886">
    <property type="term" value="C:plasma membrane"/>
    <property type="evidence" value="ECO:0007669"/>
    <property type="project" value="UniProtKB-SubCell"/>
</dbReference>
<evidence type="ECO:0000256" key="6">
    <source>
        <dbReference type="ARBA" id="ARBA00022692"/>
    </source>
</evidence>
<dbReference type="Pfam" id="PF23577">
    <property type="entry name" value="LysM_RLK"/>
    <property type="match status" value="1"/>
</dbReference>
<feature type="domain" description="Protein kinase" evidence="20">
    <location>
        <begin position="736"/>
        <end position="1021"/>
    </location>
</feature>
<dbReference type="EMBL" id="CAWUPB010001184">
    <property type="protein sequence ID" value="CAK7351491.1"/>
    <property type="molecule type" value="Genomic_DNA"/>
</dbReference>
<sequence>MEKKPKEPKTPTAGFASINEDLIQNILKRIPALSFASAACVSKSWNQNCRRILSRPKLASAFSLNPDQKIALEEVVDKVLSEPIRPQFAIANVVGSEVDMSGKLDFLAAKLGSKIPIIVSCASGMMGRDAVTDEYKEVMIEDFWVDGASNSGFGVVLTVGFLPGLKVDAIPLLRPRKAQGVAMVDNFVMDIRNYAASVSGSTSPVLIIMFGSEKTDQKPVVEKLDLAMSRETTVVGDERAKFVYRSGIESRNVYGSNGEYFSDAVALVFARDREKPSGAGEIHFHSALSTGVSATGPRYKAVSVKEIESETGLSTSLTVRREGEQEILGGQRIIDDIINELGNQTKLFIGVSYQRKCFSGSEKPRPTRSLAIHEVMGADTVNLYVNGVGIKTGDYFRLYHSDPSTASSSSRNVSKNFRNLKLDWSFRSCQLHVGGGVGNEEVIGGFVFACWGRGESFFGHSNVDSSPLLDNFPEVPMAGIFTYGEIGRGFSILNEDELGQEDETLHFCSHVYSTVYLLVSYTPALLQIARTAFANLTTEDWVHRVNVYDITQIPNDVPINVTLNCSCGDKHVSKDYGLFMTYPLRPGETLASLAAESGVPADLLVRYNLGTNLNAGSGIVYVPATDQTGNYPPLKINATGISSRVIAGISVAGVAGAFFFASCFYFGLYRRRVVMASLLPEAAESPYIHHRLGSSNILEKTSETAALVGSPGLTGITVDKSVEFSYEELAKATDDFNIANKIGQGGFGIVYYAELRGEKAAIKKMDMQASKEFLAELKVLTHVHHLNLSSSHMRNNFRQVRLIGYCVESSLFLVYEFIENGNLSHHLRSNSGKVPLSWPARVQIALDSARGLEYIHEHTVPVYIHRDVKSANILIDKNFRGKVADFGLTRLTEVGSASLHTRLVGTFGYMPPEYAQYGDVSAKIDVYAFGVVLYELISAKEAVVKTNEFITESKGLVALFEDVLRQQDPRENLPELVDPRLGDDYPLDSVCKMAQLARACTQENPQVRPSMRSIVVALMTLSSSSEDWDVGSVYENQAIVNLMAGR</sequence>
<evidence type="ECO:0000256" key="17">
    <source>
        <dbReference type="ARBA" id="ARBA00048679"/>
    </source>
</evidence>
<dbReference type="PANTHER" id="PTHR46204:SF2">
    <property type="entry name" value="CHITIN ELICITOR RECEPTOR KINASE 1"/>
    <property type="match status" value="1"/>
</dbReference>
<keyword evidence="10 18" id="KW-0067">ATP-binding</keyword>
<evidence type="ECO:0000256" key="4">
    <source>
        <dbReference type="ARBA" id="ARBA00022527"/>
    </source>
</evidence>
<comment type="subcellular location">
    <subcellularLocation>
        <location evidence="1">Cell membrane</location>
        <topology evidence="1">Single-pass membrane protein</topology>
    </subcellularLocation>
</comment>
<evidence type="ECO:0000256" key="13">
    <source>
        <dbReference type="ARBA" id="ARBA00023157"/>
    </source>
</evidence>
<proteinExistence type="predicted"/>
<dbReference type="GO" id="GO:0045087">
    <property type="term" value="P:innate immune response"/>
    <property type="evidence" value="ECO:0007669"/>
    <property type="project" value="InterPro"/>
</dbReference>
<dbReference type="FunFam" id="1.10.510.10:FF:000468">
    <property type="entry name" value="PTI1-like tyrosine-protein kinase 3"/>
    <property type="match status" value="1"/>
</dbReference>
<keyword evidence="4" id="KW-0723">Serine/threonine-protein kinase</keyword>
<dbReference type="Pfam" id="PF00646">
    <property type="entry name" value="F-box"/>
    <property type="match status" value="1"/>
</dbReference>
<dbReference type="SMART" id="SM00220">
    <property type="entry name" value="S_TKc"/>
    <property type="match status" value="1"/>
</dbReference>
<reference evidence="21 22" key="1">
    <citation type="submission" date="2024-01" db="EMBL/GenBank/DDBJ databases">
        <authorList>
            <person name="Waweru B."/>
        </authorList>
    </citation>
    <scope>NUCLEOTIDE SEQUENCE [LARGE SCALE GENOMIC DNA]</scope>
</reference>
<protein>
    <recommendedName>
        <fullName evidence="2">non-specific serine/threonine protein kinase</fullName>
        <ecNumber evidence="2">2.7.11.1</ecNumber>
    </recommendedName>
</protein>
<evidence type="ECO:0000256" key="19">
    <source>
        <dbReference type="SAM" id="Phobius"/>
    </source>
</evidence>
<dbReference type="InterPro" id="IPR017441">
    <property type="entry name" value="Protein_kinase_ATP_BS"/>
</dbReference>
<dbReference type="SUPFAM" id="SSF81383">
    <property type="entry name" value="F-box domain"/>
    <property type="match status" value="1"/>
</dbReference>
<keyword evidence="22" id="KW-1185">Reference proteome</keyword>
<feature type="transmembrane region" description="Helical" evidence="19">
    <location>
        <begin position="645"/>
        <end position="668"/>
    </location>
</feature>
<evidence type="ECO:0000256" key="18">
    <source>
        <dbReference type="PROSITE-ProRule" id="PRU10141"/>
    </source>
</evidence>
<dbReference type="InterPro" id="IPR000719">
    <property type="entry name" value="Prot_kinase_dom"/>
</dbReference>
<comment type="catalytic activity">
    <reaction evidence="16">
        <text>L-threonyl-[protein] + ATP = O-phospho-L-threonyl-[protein] + ADP + H(+)</text>
        <dbReference type="Rhea" id="RHEA:46608"/>
        <dbReference type="Rhea" id="RHEA-COMP:11060"/>
        <dbReference type="Rhea" id="RHEA-COMP:11605"/>
        <dbReference type="ChEBI" id="CHEBI:15378"/>
        <dbReference type="ChEBI" id="CHEBI:30013"/>
        <dbReference type="ChEBI" id="CHEBI:30616"/>
        <dbReference type="ChEBI" id="CHEBI:61977"/>
        <dbReference type="ChEBI" id="CHEBI:456216"/>
        <dbReference type="EC" id="2.7.11.1"/>
    </reaction>
</comment>
<evidence type="ECO:0000256" key="16">
    <source>
        <dbReference type="ARBA" id="ARBA00047899"/>
    </source>
</evidence>
<dbReference type="InterPro" id="IPR008271">
    <property type="entry name" value="Ser/Thr_kinase_AS"/>
</dbReference>
<dbReference type="Pfam" id="PF10442">
    <property type="entry name" value="FIST_C"/>
    <property type="match status" value="1"/>
</dbReference>
<evidence type="ECO:0000256" key="11">
    <source>
        <dbReference type="ARBA" id="ARBA00022989"/>
    </source>
</evidence>
<dbReference type="EC" id="2.7.11.1" evidence="2"/>
<keyword evidence="3" id="KW-1003">Cell membrane</keyword>
<dbReference type="Gene3D" id="3.30.200.20">
    <property type="entry name" value="Phosphorylase Kinase, domain 1"/>
    <property type="match status" value="1"/>
</dbReference>
<evidence type="ECO:0000256" key="7">
    <source>
        <dbReference type="ARBA" id="ARBA00022729"/>
    </source>
</evidence>
<keyword evidence="14" id="KW-0675">Receptor</keyword>
<keyword evidence="9" id="KW-0418">Kinase</keyword>
<evidence type="ECO:0000256" key="12">
    <source>
        <dbReference type="ARBA" id="ARBA00023136"/>
    </source>
</evidence>
<dbReference type="InterPro" id="IPR001810">
    <property type="entry name" value="F-box_dom"/>
</dbReference>
<evidence type="ECO:0000259" key="20">
    <source>
        <dbReference type="PROSITE" id="PS50011"/>
    </source>
</evidence>
<dbReference type="InterPro" id="IPR001245">
    <property type="entry name" value="Ser-Thr/Tyr_kinase_cat_dom"/>
</dbReference>
<accession>A0AAV1SJ23</accession>
<keyword evidence="8 18" id="KW-0547">Nucleotide-binding</keyword>